<name>A0A6G8Q6A4_9ACTN</name>
<dbReference type="CDD" id="cd07247">
    <property type="entry name" value="SgaA_N_like"/>
    <property type="match status" value="2"/>
</dbReference>
<feature type="domain" description="VOC" evidence="1">
    <location>
        <begin position="137"/>
        <end position="253"/>
    </location>
</feature>
<dbReference type="PANTHER" id="PTHR33993">
    <property type="entry name" value="GLYOXALASE-RELATED"/>
    <property type="match status" value="1"/>
</dbReference>
<dbReference type="AlphaFoldDB" id="A0A6G8Q6A4"/>
<sequence length="257" mass="27889">MGKREGYDPGTFSWVDLSTGDVGGAKDFYGGLFGWEFEDDEIPGGGIYTMCYLRGDAVAAMVEQDQHPGHWNNYVTVTSVDETAEKAGRLGTRVIEKPFDVMESGRMAVLADPDGAVLCAWEPRDHIGAGRVNDAGCMAWNELQSRAPEKASSFYRDLFGWQMEPIDQDGSTVYLTIRNSAGWMNGGIMPLSGRQGDAPSFWLTYFTVPSCDRAVERAEESGGGLLAGPMEPGMGRIAVLNDPQGAVFAVFEGETDE</sequence>
<accession>A0A6G8Q6A4</accession>
<evidence type="ECO:0000259" key="1">
    <source>
        <dbReference type="PROSITE" id="PS51819"/>
    </source>
</evidence>
<proteinExistence type="predicted"/>
<organism evidence="2 3">
    <name type="scientific">Rubrobacter tropicus</name>
    <dbReference type="NCBI Taxonomy" id="2653851"/>
    <lineage>
        <taxon>Bacteria</taxon>
        <taxon>Bacillati</taxon>
        <taxon>Actinomycetota</taxon>
        <taxon>Rubrobacteria</taxon>
        <taxon>Rubrobacterales</taxon>
        <taxon>Rubrobacteraceae</taxon>
        <taxon>Rubrobacter</taxon>
    </lineage>
</organism>
<dbReference type="Pfam" id="PF00903">
    <property type="entry name" value="Glyoxalase"/>
    <property type="match status" value="2"/>
</dbReference>
<dbReference type="PANTHER" id="PTHR33993:SF14">
    <property type="entry name" value="GB|AAF24581.1"/>
    <property type="match status" value="1"/>
</dbReference>
<evidence type="ECO:0000313" key="2">
    <source>
        <dbReference type="EMBL" id="QIN81983.1"/>
    </source>
</evidence>
<feature type="domain" description="VOC" evidence="1">
    <location>
        <begin position="11"/>
        <end position="123"/>
    </location>
</feature>
<gene>
    <name evidence="2" type="ORF">GBA63_04490</name>
</gene>
<dbReference type="InterPro" id="IPR052164">
    <property type="entry name" value="Anthracycline_SecMetBiosynth"/>
</dbReference>
<dbReference type="PROSITE" id="PS51819">
    <property type="entry name" value="VOC"/>
    <property type="match status" value="2"/>
</dbReference>
<reference evidence="2 3" key="1">
    <citation type="submission" date="2019-10" db="EMBL/GenBank/DDBJ databases">
        <title>Rubrobacter sp nov SCSIO 52090 isolated from a deep-sea sediment in the South China Sea.</title>
        <authorList>
            <person name="Chen R.W."/>
        </authorList>
    </citation>
    <scope>NUCLEOTIDE SEQUENCE [LARGE SCALE GENOMIC DNA]</scope>
    <source>
        <strain evidence="2 3">SCSIO 52909</strain>
    </source>
</reference>
<dbReference type="InterPro" id="IPR037523">
    <property type="entry name" value="VOC_core"/>
</dbReference>
<evidence type="ECO:0000313" key="3">
    <source>
        <dbReference type="Proteomes" id="UP000501452"/>
    </source>
</evidence>
<dbReference type="Proteomes" id="UP000501452">
    <property type="component" value="Chromosome"/>
</dbReference>
<protein>
    <submittedName>
        <fullName evidence="2">VOC family protein</fullName>
    </submittedName>
</protein>
<dbReference type="InterPro" id="IPR004360">
    <property type="entry name" value="Glyas_Fos-R_dOase_dom"/>
</dbReference>
<dbReference type="KEGG" id="rub:GBA63_04490"/>
<dbReference type="InterPro" id="IPR029068">
    <property type="entry name" value="Glyas_Bleomycin-R_OHBP_Dase"/>
</dbReference>
<keyword evidence="3" id="KW-1185">Reference proteome</keyword>
<dbReference type="RefSeq" id="WP_166173863.1">
    <property type="nucleotide sequence ID" value="NZ_CP045119.1"/>
</dbReference>
<dbReference type="EMBL" id="CP045119">
    <property type="protein sequence ID" value="QIN81983.1"/>
    <property type="molecule type" value="Genomic_DNA"/>
</dbReference>
<dbReference type="SUPFAM" id="SSF54593">
    <property type="entry name" value="Glyoxalase/Bleomycin resistance protein/Dihydroxybiphenyl dioxygenase"/>
    <property type="match status" value="2"/>
</dbReference>
<dbReference type="Gene3D" id="3.10.180.10">
    <property type="entry name" value="2,3-Dihydroxybiphenyl 1,2-Dioxygenase, domain 1"/>
    <property type="match status" value="2"/>
</dbReference>